<sequence length="102" mass="11533">MLIAACTMQGLGNEWVIRSSGYHPLRCRSIAPSMPLFERRTFNGSRWLNSSSYYWRCAGSVELEMGLLDQSPRVSYRARHYPTMSQCEIPTKSKLEARAGAG</sequence>
<proteinExistence type="predicted"/>
<protein>
    <submittedName>
        <fullName evidence="1">Uncharacterized protein</fullName>
    </submittedName>
</protein>
<gene>
    <name evidence="1" type="ORF">OCU04_002823</name>
</gene>
<name>A0A9X0DNZ6_9HELO</name>
<reference evidence="1" key="1">
    <citation type="submission" date="2022-11" db="EMBL/GenBank/DDBJ databases">
        <title>Genome Resource of Sclerotinia nivalis Strain SnTB1, a Plant Pathogen Isolated from American Ginseng.</title>
        <authorList>
            <person name="Fan S."/>
        </authorList>
    </citation>
    <scope>NUCLEOTIDE SEQUENCE</scope>
    <source>
        <strain evidence="1">SnTB1</strain>
    </source>
</reference>
<keyword evidence="2" id="KW-1185">Reference proteome</keyword>
<organism evidence="1 2">
    <name type="scientific">Sclerotinia nivalis</name>
    <dbReference type="NCBI Taxonomy" id="352851"/>
    <lineage>
        <taxon>Eukaryota</taxon>
        <taxon>Fungi</taxon>
        <taxon>Dikarya</taxon>
        <taxon>Ascomycota</taxon>
        <taxon>Pezizomycotina</taxon>
        <taxon>Leotiomycetes</taxon>
        <taxon>Helotiales</taxon>
        <taxon>Sclerotiniaceae</taxon>
        <taxon>Sclerotinia</taxon>
    </lineage>
</organism>
<evidence type="ECO:0000313" key="1">
    <source>
        <dbReference type="EMBL" id="KAJ8069150.1"/>
    </source>
</evidence>
<evidence type="ECO:0000313" key="2">
    <source>
        <dbReference type="Proteomes" id="UP001152300"/>
    </source>
</evidence>
<dbReference type="AlphaFoldDB" id="A0A9X0DNZ6"/>
<dbReference type="Proteomes" id="UP001152300">
    <property type="component" value="Unassembled WGS sequence"/>
</dbReference>
<dbReference type="EMBL" id="JAPEIS010000002">
    <property type="protein sequence ID" value="KAJ8069150.1"/>
    <property type="molecule type" value="Genomic_DNA"/>
</dbReference>
<accession>A0A9X0DNZ6</accession>
<comment type="caution">
    <text evidence="1">The sequence shown here is derived from an EMBL/GenBank/DDBJ whole genome shotgun (WGS) entry which is preliminary data.</text>
</comment>